<evidence type="ECO:0000313" key="2">
    <source>
        <dbReference type="EMBL" id="OAF65817.1"/>
    </source>
</evidence>
<dbReference type="AlphaFoldDB" id="A0A177AUX9"/>
<organism evidence="2 3">
    <name type="scientific">Intoshia linei</name>
    <dbReference type="NCBI Taxonomy" id="1819745"/>
    <lineage>
        <taxon>Eukaryota</taxon>
        <taxon>Metazoa</taxon>
        <taxon>Spiralia</taxon>
        <taxon>Lophotrochozoa</taxon>
        <taxon>Mesozoa</taxon>
        <taxon>Orthonectida</taxon>
        <taxon>Rhopaluridae</taxon>
        <taxon>Intoshia</taxon>
    </lineage>
</organism>
<dbReference type="Proteomes" id="UP000078046">
    <property type="component" value="Unassembled WGS sequence"/>
</dbReference>
<dbReference type="PANTHER" id="PTHR47266">
    <property type="entry name" value="ENDONUCLEASE-RELATED"/>
    <property type="match status" value="1"/>
</dbReference>
<protein>
    <recommendedName>
        <fullName evidence="1">Integrase zinc-binding domain-containing protein</fullName>
    </recommendedName>
</protein>
<dbReference type="EMBL" id="LWCA01001135">
    <property type="protein sequence ID" value="OAF65817.1"/>
    <property type="molecule type" value="Genomic_DNA"/>
</dbReference>
<comment type="caution">
    <text evidence="2">The sequence shown here is derived from an EMBL/GenBank/DDBJ whole genome shotgun (WGS) entry which is preliminary data.</text>
</comment>
<reference evidence="2 3" key="1">
    <citation type="submission" date="2016-04" db="EMBL/GenBank/DDBJ databases">
        <title>The genome of Intoshia linei affirms orthonectids as highly simplified spiralians.</title>
        <authorList>
            <person name="Mikhailov K.V."/>
            <person name="Slusarev G.S."/>
            <person name="Nikitin M.A."/>
            <person name="Logacheva M.D."/>
            <person name="Penin A."/>
            <person name="Aleoshin V."/>
            <person name="Panchin Y.V."/>
        </authorList>
    </citation>
    <scope>NUCLEOTIDE SEQUENCE [LARGE SCALE GENOMIC DNA]</scope>
    <source>
        <strain evidence="2">Intl2013</strain>
        <tissue evidence="2">Whole animal</tissue>
    </source>
</reference>
<dbReference type="InterPro" id="IPR041588">
    <property type="entry name" value="Integrase_H2C2"/>
</dbReference>
<proteinExistence type="predicted"/>
<dbReference type="Gene3D" id="1.10.340.70">
    <property type="match status" value="1"/>
</dbReference>
<feature type="non-terminal residue" evidence="2">
    <location>
        <position position="1"/>
    </location>
</feature>
<sequence length="126" mass="14776">NINRGDYGSKVDSVYWDIQNRNQELLALVPVYKILELMQELHNGFGEMHVGTLKLVDLLSQKFFWTGFVDDIRFYVSCCVNCMENKNGRRKHENELRLVVTTKINDLWQLDIAGQLPRVLMERNIC</sequence>
<dbReference type="InterPro" id="IPR052160">
    <property type="entry name" value="Gypsy_RT_Integrase-like"/>
</dbReference>
<evidence type="ECO:0000313" key="3">
    <source>
        <dbReference type="Proteomes" id="UP000078046"/>
    </source>
</evidence>
<keyword evidence="3" id="KW-1185">Reference proteome</keyword>
<feature type="domain" description="Integrase zinc-binding" evidence="1">
    <location>
        <begin position="30"/>
        <end position="87"/>
    </location>
</feature>
<gene>
    <name evidence="2" type="ORF">A3Q56_06458</name>
</gene>
<evidence type="ECO:0000259" key="1">
    <source>
        <dbReference type="Pfam" id="PF17921"/>
    </source>
</evidence>
<name>A0A177AUX9_9BILA</name>
<accession>A0A177AUX9</accession>
<dbReference type="Pfam" id="PF17921">
    <property type="entry name" value="Integrase_H2C2"/>
    <property type="match status" value="1"/>
</dbReference>
<dbReference type="OrthoDB" id="10030726at2759"/>